<sequence length="263" mass="30531">MKKKQLLDVIFASDKRKNVLLMLHDGPQEMELILAHLDTTRQALLPQMKILKEHHLIYQSDDSYGLTGMGKIVVDEMEPFLNTIETLDENSNYLEAHNIDAIPEPFLKRISHIRGCTIIEPSIVNSHDMNADYLEVALRSRKVYFVFTFMHPSCPLILSQLANSGVNIEIIFSKELVLKLRDSWNKEFKHFLGYENIRFYQYDEYPGISSITVTDEGFLLRLLFNNNEFSNKQLICGGSKGRQWGKDLYDHYRKNATLITKIE</sequence>
<dbReference type="Proteomes" id="UP000198535">
    <property type="component" value="Unassembled WGS sequence"/>
</dbReference>
<gene>
    <name evidence="3" type="ORF">SAMN04488696_0792</name>
</gene>
<dbReference type="RefSeq" id="WP_177187953.1">
    <property type="nucleotide sequence ID" value="NZ_FOUJ01000001.1"/>
</dbReference>
<proteinExistence type="predicted"/>
<dbReference type="AlphaFoldDB" id="A0A1I4PP57"/>
<dbReference type="PIRSF" id="PIRSF006692">
    <property type="entry name" value="TF_HTH_AF0396_prd"/>
    <property type="match status" value="1"/>
</dbReference>
<protein>
    <submittedName>
        <fullName evidence="3">Predicted transcriptional regulator, contains HTH domain</fullName>
    </submittedName>
</protein>
<feature type="domain" description="HVO-A0261-like N-terminal" evidence="2">
    <location>
        <begin position="9"/>
        <end position="87"/>
    </location>
</feature>
<name>A0A1I4PP57_9EURY</name>
<dbReference type="EMBL" id="FOUJ01000001">
    <property type="protein sequence ID" value="SFM29396.1"/>
    <property type="molecule type" value="Genomic_DNA"/>
</dbReference>
<feature type="domain" description="Methanogenesis regulatory protein FilR1 middle" evidence="1">
    <location>
        <begin position="128"/>
        <end position="255"/>
    </location>
</feature>
<keyword evidence="4" id="KW-1185">Reference proteome</keyword>
<evidence type="ECO:0000259" key="1">
    <source>
        <dbReference type="Pfam" id="PF08350"/>
    </source>
</evidence>
<dbReference type="Pfam" id="PF25213">
    <property type="entry name" value="HVO_A0261_N"/>
    <property type="match status" value="1"/>
</dbReference>
<dbReference type="OrthoDB" id="11410at2157"/>
<dbReference type="STRING" id="487685.SAMN04488696_0792"/>
<dbReference type="SUPFAM" id="SSF46785">
    <property type="entry name" value="Winged helix' DNA-binding domain"/>
    <property type="match status" value="1"/>
</dbReference>
<accession>A0A1I4PP57</accession>
<dbReference type="InterPro" id="IPR057527">
    <property type="entry name" value="HVO_A0261-like_N"/>
</dbReference>
<reference evidence="4" key="1">
    <citation type="submission" date="2016-10" db="EMBL/GenBank/DDBJ databases">
        <authorList>
            <person name="Varghese N."/>
            <person name="Submissions S."/>
        </authorList>
    </citation>
    <scope>NUCLEOTIDE SEQUENCE [LARGE SCALE GENOMIC DNA]</scope>
    <source>
        <strain evidence="4">Mob M</strain>
    </source>
</reference>
<dbReference type="Pfam" id="PF08350">
    <property type="entry name" value="FilR1_middle"/>
    <property type="match status" value="1"/>
</dbReference>
<evidence type="ECO:0000313" key="4">
    <source>
        <dbReference type="Proteomes" id="UP000198535"/>
    </source>
</evidence>
<evidence type="ECO:0000259" key="2">
    <source>
        <dbReference type="Pfam" id="PF25213"/>
    </source>
</evidence>
<dbReference type="InterPro" id="IPR016490">
    <property type="entry name" value="Tscrpt_reg_HTH_AF0396-typ3"/>
</dbReference>
<evidence type="ECO:0000313" key="3">
    <source>
        <dbReference type="EMBL" id="SFM29396.1"/>
    </source>
</evidence>
<organism evidence="3 4">
    <name type="scientific">Methanolobus profundi</name>
    <dbReference type="NCBI Taxonomy" id="487685"/>
    <lineage>
        <taxon>Archaea</taxon>
        <taxon>Methanobacteriati</taxon>
        <taxon>Methanobacteriota</taxon>
        <taxon>Stenosarchaea group</taxon>
        <taxon>Methanomicrobia</taxon>
        <taxon>Methanosarcinales</taxon>
        <taxon>Methanosarcinaceae</taxon>
        <taxon>Methanolobus</taxon>
    </lineage>
</organism>
<dbReference type="InterPro" id="IPR036390">
    <property type="entry name" value="WH_DNA-bd_sf"/>
</dbReference>
<dbReference type="InterPro" id="IPR013561">
    <property type="entry name" value="FilR1_middle_dom"/>
</dbReference>